<keyword evidence="4" id="KW-0813">Transport</keyword>
<feature type="signal peptide" evidence="14">
    <location>
        <begin position="1"/>
        <end position="19"/>
    </location>
</feature>
<keyword evidence="17" id="KW-1185">Reference proteome</keyword>
<dbReference type="GO" id="GO:0009061">
    <property type="term" value="P:anaerobic respiration"/>
    <property type="evidence" value="ECO:0007669"/>
    <property type="project" value="TreeGrafter"/>
</dbReference>
<organism evidence="16 17">
    <name type="scientific">Methylobacterium radiodurans</name>
    <dbReference type="NCBI Taxonomy" id="2202828"/>
    <lineage>
        <taxon>Bacteria</taxon>
        <taxon>Pseudomonadati</taxon>
        <taxon>Pseudomonadota</taxon>
        <taxon>Alphaproteobacteria</taxon>
        <taxon>Hyphomicrobiales</taxon>
        <taxon>Methylobacteriaceae</taxon>
        <taxon>Methylobacterium</taxon>
    </lineage>
</organism>
<accession>A0A2U8VZH9</accession>
<feature type="transmembrane region" description="Helical" evidence="13">
    <location>
        <begin position="138"/>
        <end position="159"/>
    </location>
</feature>
<feature type="transmembrane region" description="Helical" evidence="13">
    <location>
        <begin position="275"/>
        <end position="294"/>
    </location>
</feature>
<evidence type="ECO:0000256" key="7">
    <source>
        <dbReference type="ARBA" id="ARBA00022692"/>
    </source>
</evidence>
<keyword evidence="7 13" id="KW-0812">Transmembrane</keyword>
<evidence type="ECO:0000259" key="15">
    <source>
        <dbReference type="Pfam" id="PF01292"/>
    </source>
</evidence>
<evidence type="ECO:0000313" key="16">
    <source>
        <dbReference type="EMBL" id="AWN38476.1"/>
    </source>
</evidence>
<evidence type="ECO:0000256" key="5">
    <source>
        <dbReference type="ARBA" id="ARBA00022475"/>
    </source>
</evidence>
<evidence type="ECO:0000256" key="8">
    <source>
        <dbReference type="ARBA" id="ARBA00022723"/>
    </source>
</evidence>
<keyword evidence="5" id="KW-1003">Cell membrane</keyword>
<evidence type="ECO:0000313" key="17">
    <source>
        <dbReference type="Proteomes" id="UP000246058"/>
    </source>
</evidence>
<dbReference type="GO" id="GO:0009326">
    <property type="term" value="C:formate dehydrogenase complex"/>
    <property type="evidence" value="ECO:0007669"/>
    <property type="project" value="InterPro"/>
</dbReference>
<evidence type="ECO:0000256" key="1">
    <source>
        <dbReference type="ARBA" id="ARBA00001971"/>
    </source>
</evidence>
<dbReference type="GO" id="GO:0015944">
    <property type="term" value="P:formate oxidation"/>
    <property type="evidence" value="ECO:0007669"/>
    <property type="project" value="TreeGrafter"/>
</dbReference>
<dbReference type="InterPro" id="IPR016174">
    <property type="entry name" value="Di-haem_cyt_TM"/>
</dbReference>
<dbReference type="InterPro" id="IPR006471">
    <property type="entry name" value="Formate_DH_gsu"/>
</dbReference>
<evidence type="ECO:0000256" key="2">
    <source>
        <dbReference type="ARBA" id="ARBA00004651"/>
    </source>
</evidence>
<dbReference type="AlphaFoldDB" id="A0A2U8VZH9"/>
<comment type="similarity">
    <text evidence="3">Belongs to the formate dehydrogenase gamma subunit family.</text>
</comment>
<dbReference type="OrthoDB" id="9790598at2"/>
<dbReference type="RefSeq" id="WP_109953633.1">
    <property type="nucleotide sequence ID" value="NZ_CP029551.1"/>
</dbReference>
<dbReference type="PANTHER" id="PTHR30074">
    <property type="entry name" value="FORMATE DEHYDROGENASE, NITRATE-INDUCIBLE, CYTOCHROME B556 FDN SUBUNIT"/>
    <property type="match status" value="1"/>
</dbReference>
<dbReference type="NCBIfam" id="TIGR01583">
    <property type="entry name" value="formate-DH-gamm"/>
    <property type="match status" value="1"/>
</dbReference>
<dbReference type="GO" id="GO:0046872">
    <property type="term" value="F:metal ion binding"/>
    <property type="evidence" value="ECO:0007669"/>
    <property type="project" value="UniProtKB-KW"/>
</dbReference>
<dbReference type="GO" id="GO:0009055">
    <property type="term" value="F:electron transfer activity"/>
    <property type="evidence" value="ECO:0007669"/>
    <property type="project" value="InterPro"/>
</dbReference>
<keyword evidence="12 13" id="KW-0472">Membrane</keyword>
<keyword evidence="6" id="KW-0349">Heme</keyword>
<evidence type="ECO:0000256" key="11">
    <source>
        <dbReference type="ARBA" id="ARBA00023004"/>
    </source>
</evidence>
<evidence type="ECO:0000256" key="9">
    <source>
        <dbReference type="ARBA" id="ARBA00022982"/>
    </source>
</evidence>
<dbReference type="GO" id="GO:0036397">
    <property type="term" value="F:formate dehydrogenase (quinone) activity"/>
    <property type="evidence" value="ECO:0007669"/>
    <property type="project" value="TreeGrafter"/>
</dbReference>
<feature type="transmembrane region" description="Helical" evidence="13">
    <location>
        <begin position="240"/>
        <end position="263"/>
    </location>
</feature>
<keyword evidence="10 13" id="KW-1133">Transmembrane helix</keyword>
<protein>
    <submittedName>
        <fullName evidence="16">Formate dehydrogenase subunit gamma</fullName>
    </submittedName>
</protein>
<comment type="subcellular location">
    <subcellularLocation>
        <location evidence="2">Cell membrane</location>
        <topology evidence="2">Multi-pass membrane protein</topology>
    </subcellularLocation>
</comment>
<evidence type="ECO:0000256" key="13">
    <source>
        <dbReference type="SAM" id="Phobius"/>
    </source>
</evidence>
<dbReference type="GO" id="GO:0008863">
    <property type="term" value="F:formate dehydrogenase (NAD+) activity"/>
    <property type="evidence" value="ECO:0007669"/>
    <property type="project" value="InterPro"/>
</dbReference>
<dbReference type="KEGG" id="meti:DK427_24365"/>
<feature type="transmembrane region" description="Helical" evidence="13">
    <location>
        <begin position="186"/>
        <end position="203"/>
    </location>
</feature>
<dbReference type="InterPro" id="IPR011577">
    <property type="entry name" value="Cyt_b561_bac/Ni-Hgenase"/>
</dbReference>
<name>A0A2U8VZH9_9HYPH</name>
<evidence type="ECO:0000256" key="4">
    <source>
        <dbReference type="ARBA" id="ARBA00022448"/>
    </source>
</evidence>
<evidence type="ECO:0000256" key="3">
    <source>
        <dbReference type="ARBA" id="ARBA00010747"/>
    </source>
</evidence>
<dbReference type="SUPFAM" id="SSF81342">
    <property type="entry name" value="Transmembrane di-heme cytochromes"/>
    <property type="match status" value="1"/>
</dbReference>
<dbReference type="Gene3D" id="1.20.950.20">
    <property type="entry name" value="Transmembrane di-heme cytochromes, Chain C"/>
    <property type="match status" value="1"/>
</dbReference>
<feature type="domain" description="Cytochrome b561 bacterial/Ni-hydrogenase" evidence="15">
    <location>
        <begin position="131"/>
        <end position="301"/>
    </location>
</feature>
<comment type="cofactor">
    <cofactor evidence="1">
        <name>heme</name>
        <dbReference type="ChEBI" id="CHEBI:30413"/>
    </cofactor>
</comment>
<dbReference type="PANTHER" id="PTHR30074:SF6">
    <property type="entry name" value="FORMATE DEHYDROGENASE GAMMA SUBUNIT"/>
    <property type="match status" value="1"/>
</dbReference>
<evidence type="ECO:0000256" key="6">
    <source>
        <dbReference type="ARBA" id="ARBA00022617"/>
    </source>
</evidence>
<evidence type="ECO:0000256" key="12">
    <source>
        <dbReference type="ARBA" id="ARBA00023136"/>
    </source>
</evidence>
<sequence>MRRALTLLSTLLVAGALWAAPGVDMPARAQNPIQADGQNPMGARPTADSVNEEFLFKQAPKIAGRISIPDGKAANLIQPQGREYQMFREGWLPWIGALAILGMLGALAVFFLWRGRIITEHSQESGRKILRFNAFERFTHWMTAVCFIILSLSGLNYIFGKRLLMPLIGPDAFGALAQWAKYSHVYLAWPFMFGVVMMFVVWIRDNIPNRIDWEWIKAGGGIIGHKHPHAGRFNAGQKGVFWMVAGFGAAMGVTGLMMLFPFALLDINGMQVMQVVHSLIGIVFIAGILAHIYIGTLGMKGAYDAMGSGKVDLAWARAHHDLWVEKEQARTASGPQLGGRPAPAE</sequence>
<dbReference type="Proteomes" id="UP000246058">
    <property type="component" value="Chromosome"/>
</dbReference>
<dbReference type="GO" id="GO:0022904">
    <property type="term" value="P:respiratory electron transport chain"/>
    <property type="evidence" value="ECO:0007669"/>
    <property type="project" value="InterPro"/>
</dbReference>
<dbReference type="Pfam" id="PF01292">
    <property type="entry name" value="Ni_hydr_CYTB"/>
    <property type="match status" value="1"/>
</dbReference>
<keyword evidence="11" id="KW-0408">Iron</keyword>
<evidence type="ECO:0000256" key="14">
    <source>
        <dbReference type="SAM" id="SignalP"/>
    </source>
</evidence>
<dbReference type="GO" id="GO:0005886">
    <property type="term" value="C:plasma membrane"/>
    <property type="evidence" value="ECO:0007669"/>
    <property type="project" value="UniProtKB-SubCell"/>
</dbReference>
<keyword evidence="9" id="KW-0249">Electron transport</keyword>
<gene>
    <name evidence="16" type="ORF">DK427_24365</name>
</gene>
<dbReference type="EMBL" id="CP029551">
    <property type="protein sequence ID" value="AWN38476.1"/>
    <property type="molecule type" value="Genomic_DNA"/>
</dbReference>
<evidence type="ECO:0000256" key="10">
    <source>
        <dbReference type="ARBA" id="ARBA00022989"/>
    </source>
</evidence>
<feature type="chain" id="PRO_5015943891" evidence="14">
    <location>
        <begin position="20"/>
        <end position="345"/>
    </location>
</feature>
<feature type="transmembrane region" description="Helical" evidence="13">
    <location>
        <begin position="91"/>
        <end position="113"/>
    </location>
</feature>
<keyword evidence="8" id="KW-0479">Metal-binding</keyword>
<reference evidence="16 17" key="1">
    <citation type="submission" date="2018-05" db="EMBL/GenBank/DDBJ databases">
        <title>Complete Genome Sequence of Methylobacterium sp. 17Sr1-43.</title>
        <authorList>
            <person name="Srinivasan S."/>
        </authorList>
    </citation>
    <scope>NUCLEOTIDE SEQUENCE [LARGE SCALE GENOMIC DNA]</scope>
    <source>
        <strain evidence="16 17">17Sr1-43</strain>
    </source>
</reference>
<dbReference type="InterPro" id="IPR051817">
    <property type="entry name" value="FDH_cytochrome_b556_subunit"/>
</dbReference>
<keyword evidence="14" id="KW-0732">Signal</keyword>
<proteinExistence type="inferred from homology"/>